<evidence type="ECO:0000313" key="14">
    <source>
        <dbReference type="Proteomes" id="UP000314982"/>
    </source>
</evidence>
<evidence type="ECO:0000256" key="8">
    <source>
        <dbReference type="ARBA" id="ARBA00023125"/>
    </source>
</evidence>
<evidence type="ECO:0000256" key="7">
    <source>
        <dbReference type="ARBA" id="ARBA00023015"/>
    </source>
</evidence>
<name>A0A4W5QB46_9TELE</name>
<dbReference type="InterPro" id="IPR013087">
    <property type="entry name" value="Znf_C2H2_type"/>
</dbReference>
<accession>A0A4W5QB46</accession>
<evidence type="ECO:0000256" key="1">
    <source>
        <dbReference type="ARBA" id="ARBA00004123"/>
    </source>
</evidence>
<comment type="subcellular location">
    <subcellularLocation>
        <location evidence="1">Nucleus</location>
    </subcellularLocation>
</comment>
<keyword evidence="8" id="KW-0238">DNA-binding</keyword>
<feature type="domain" description="C2H2-type" evidence="12">
    <location>
        <begin position="132"/>
        <end position="159"/>
    </location>
</feature>
<sequence>YFSTKSQRVKECTAPHTAVPTVAACSIHHNSWTSTPARPTPLPFPGNHPIRVPGKLHPCPQCGRRFPYLGTLLKHCKNLHKMAVVRIDGHLSCADCGKSFENCWGLGPHRCHEPEDTKPKDTKPVICLEVCFHCFECGKILTTSTSLNTHMRTHTGEKPYECKECGKRFSNGSSLGKHLLIHKGVKEFKYQDCGKAFAQANLLRNHMTVHSGERKFSCSHCDKRYAYRGSLELHLRTHSGERPFKCTVCGKDFLHMRSHTGERPYHCAVCDTFFRLSHLKNHHLTHTGEKPYTCTECGKCFTQSGDLRPFECPECHSRFICSGSLTLHMRTHTHRDVKPYSCQECGKSFYEQSHVKVHMKIHKGKRYSCPHCFFLLCTQEQPLQSPA</sequence>
<feature type="domain" description="C2H2-type" evidence="12">
    <location>
        <begin position="188"/>
        <end position="215"/>
    </location>
</feature>
<dbReference type="SMART" id="SM00355">
    <property type="entry name" value="ZnF_C2H2"/>
    <property type="match status" value="9"/>
</dbReference>
<dbReference type="GO" id="GO:0003677">
    <property type="term" value="F:DNA binding"/>
    <property type="evidence" value="ECO:0007669"/>
    <property type="project" value="UniProtKB-KW"/>
</dbReference>
<evidence type="ECO:0000256" key="9">
    <source>
        <dbReference type="ARBA" id="ARBA00023163"/>
    </source>
</evidence>
<evidence type="ECO:0000256" key="10">
    <source>
        <dbReference type="ARBA" id="ARBA00023242"/>
    </source>
</evidence>
<dbReference type="FunFam" id="3.30.160.60:FF:000446">
    <property type="entry name" value="Zinc finger protein"/>
    <property type="match status" value="2"/>
</dbReference>
<dbReference type="FunFam" id="3.30.160.60:FF:000202">
    <property type="entry name" value="Zinc finger protein 574"/>
    <property type="match status" value="1"/>
</dbReference>
<dbReference type="PANTHER" id="PTHR24377">
    <property type="entry name" value="IP01015P-RELATED"/>
    <property type="match status" value="1"/>
</dbReference>
<dbReference type="PROSITE" id="PS00028">
    <property type="entry name" value="ZINC_FINGER_C2H2_1"/>
    <property type="match status" value="6"/>
</dbReference>
<evidence type="ECO:0000256" key="4">
    <source>
        <dbReference type="ARBA" id="ARBA00022737"/>
    </source>
</evidence>
<keyword evidence="6" id="KW-0862">Zinc</keyword>
<evidence type="ECO:0000256" key="6">
    <source>
        <dbReference type="ARBA" id="ARBA00022833"/>
    </source>
</evidence>
<keyword evidence="14" id="KW-1185">Reference proteome</keyword>
<evidence type="ECO:0000256" key="5">
    <source>
        <dbReference type="ARBA" id="ARBA00022771"/>
    </source>
</evidence>
<dbReference type="Pfam" id="PF13912">
    <property type="entry name" value="zf-C2H2_6"/>
    <property type="match status" value="1"/>
</dbReference>
<dbReference type="PROSITE" id="PS50157">
    <property type="entry name" value="ZINC_FINGER_C2H2_2"/>
    <property type="match status" value="10"/>
</dbReference>
<dbReference type="SUPFAM" id="SSF57667">
    <property type="entry name" value="beta-beta-alpha zinc fingers"/>
    <property type="match status" value="5"/>
</dbReference>
<dbReference type="FunFam" id="3.30.160.60:FF:000110">
    <property type="entry name" value="Zinc finger protein-like"/>
    <property type="match status" value="1"/>
</dbReference>
<dbReference type="Pfam" id="PF00096">
    <property type="entry name" value="zf-C2H2"/>
    <property type="match status" value="4"/>
</dbReference>
<reference evidence="13" key="2">
    <citation type="submission" date="2025-08" db="UniProtKB">
        <authorList>
            <consortium name="Ensembl"/>
        </authorList>
    </citation>
    <scope>IDENTIFICATION</scope>
</reference>
<feature type="domain" description="C2H2-type" evidence="12">
    <location>
        <begin position="57"/>
        <end position="80"/>
    </location>
</feature>
<keyword evidence="9" id="KW-0804">Transcription</keyword>
<organism evidence="13 14">
    <name type="scientific">Hucho hucho</name>
    <name type="common">huchen</name>
    <dbReference type="NCBI Taxonomy" id="62062"/>
    <lineage>
        <taxon>Eukaryota</taxon>
        <taxon>Metazoa</taxon>
        <taxon>Chordata</taxon>
        <taxon>Craniata</taxon>
        <taxon>Vertebrata</taxon>
        <taxon>Euteleostomi</taxon>
        <taxon>Actinopterygii</taxon>
        <taxon>Neopterygii</taxon>
        <taxon>Teleostei</taxon>
        <taxon>Protacanthopterygii</taxon>
        <taxon>Salmoniformes</taxon>
        <taxon>Salmonidae</taxon>
        <taxon>Salmoninae</taxon>
        <taxon>Hucho</taxon>
    </lineage>
</organism>
<dbReference type="Pfam" id="PF13465">
    <property type="entry name" value="zf-H2C2_2"/>
    <property type="match status" value="1"/>
</dbReference>
<dbReference type="GO" id="GO:0005634">
    <property type="term" value="C:nucleus"/>
    <property type="evidence" value="ECO:0007669"/>
    <property type="project" value="UniProtKB-SubCell"/>
</dbReference>
<evidence type="ECO:0000256" key="3">
    <source>
        <dbReference type="ARBA" id="ARBA00022723"/>
    </source>
</evidence>
<keyword evidence="7" id="KW-0805">Transcription regulation</keyword>
<keyword evidence="5 11" id="KW-0863">Zinc-finger</keyword>
<dbReference type="Gene3D" id="3.30.160.60">
    <property type="entry name" value="Classic Zinc Finger"/>
    <property type="match status" value="10"/>
</dbReference>
<keyword evidence="4" id="KW-0677">Repeat</keyword>
<keyword evidence="3" id="KW-0479">Metal-binding</keyword>
<reference evidence="13" key="3">
    <citation type="submission" date="2025-09" db="UniProtKB">
        <authorList>
            <consortium name="Ensembl"/>
        </authorList>
    </citation>
    <scope>IDENTIFICATION</scope>
</reference>
<dbReference type="Proteomes" id="UP000314982">
    <property type="component" value="Unassembled WGS sequence"/>
</dbReference>
<reference evidence="14" key="1">
    <citation type="submission" date="2018-06" db="EMBL/GenBank/DDBJ databases">
        <title>Genome assembly of Danube salmon.</title>
        <authorList>
            <person name="Macqueen D.J."/>
            <person name="Gundappa M.K."/>
        </authorList>
    </citation>
    <scope>NUCLEOTIDE SEQUENCE [LARGE SCALE GENOMIC DNA]</scope>
</reference>
<feature type="domain" description="C2H2-type" evidence="12">
    <location>
        <begin position="160"/>
        <end position="187"/>
    </location>
</feature>
<proteinExistence type="inferred from homology"/>
<protein>
    <recommendedName>
        <fullName evidence="12">C2H2-type domain-containing protein</fullName>
    </recommendedName>
</protein>
<evidence type="ECO:0000259" key="12">
    <source>
        <dbReference type="PROSITE" id="PS50157"/>
    </source>
</evidence>
<feature type="domain" description="C2H2-type" evidence="12">
    <location>
        <begin position="340"/>
        <end position="367"/>
    </location>
</feature>
<dbReference type="GeneTree" id="ENSGT01150000286971"/>
<feature type="domain" description="C2H2-type" evidence="12">
    <location>
        <begin position="216"/>
        <end position="243"/>
    </location>
</feature>
<dbReference type="STRING" id="62062.ENSHHUP00000074516"/>
<dbReference type="FunFam" id="3.30.160.60:FF:000862">
    <property type="entry name" value="zinc finger protein 697"/>
    <property type="match status" value="1"/>
</dbReference>
<feature type="domain" description="C2H2-type" evidence="12">
    <location>
        <begin position="244"/>
        <end position="264"/>
    </location>
</feature>
<feature type="domain" description="C2H2-type" evidence="12">
    <location>
        <begin position="292"/>
        <end position="308"/>
    </location>
</feature>
<dbReference type="InterPro" id="IPR036236">
    <property type="entry name" value="Znf_C2H2_sf"/>
</dbReference>
<comment type="similarity">
    <text evidence="2">Belongs to the krueppel C2H2-type zinc-finger protein family.</text>
</comment>
<keyword evidence="10" id="KW-0539">Nucleus</keyword>
<dbReference type="FunFam" id="3.30.160.60:FF:000710">
    <property type="entry name" value="Zinc finger protein 768"/>
    <property type="match status" value="1"/>
</dbReference>
<feature type="domain" description="C2H2-type" evidence="12">
    <location>
        <begin position="265"/>
        <end position="291"/>
    </location>
</feature>
<dbReference type="GO" id="GO:0032502">
    <property type="term" value="P:developmental process"/>
    <property type="evidence" value="ECO:0007669"/>
    <property type="project" value="UniProtKB-ARBA"/>
</dbReference>
<dbReference type="InterPro" id="IPR050826">
    <property type="entry name" value="Krueppel_C2H2_ZnFinger"/>
</dbReference>
<dbReference type="Ensembl" id="ENSHHUT00000076965.1">
    <property type="protein sequence ID" value="ENSHHUP00000074516.1"/>
    <property type="gene ID" value="ENSHHUG00000043717.1"/>
</dbReference>
<evidence type="ECO:0000256" key="2">
    <source>
        <dbReference type="ARBA" id="ARBA00006991"/>
    </source>
</evidence>
<evidence type="ECO:0000256" key="11">
    <source>
        <dbReference type="PROSITE-ProRule" id="PRU00042"/>
    </source>
</evidence>
<evidence type="ECO:0000313" key="13">
    <source>
        <dbReference type="Ensembl" id="ENSHHUP00000074516.1"/>
    </source>
</evidence>
<feature type="domain" description="C2H2-type" evidence="12">
    <location>
        <begin position="310"/>
        <end position="339"/>
    </location>
</feature>
<dbReference type="GO" id="GO:0008270">
    <property type="term" value="F:zinc ion binding"/>
    <property type="evidence" value="ECO:0007669"/>
    <property type="project" value="UniProtKB-KW"/>
</dbReference>
<dbReference type="AlphaFoldDB" id="A0A4W5QB46"/>
<dbReference type="FunFam" id="3.30.160.60:FF:000325">
    <property type="entry name" value="ZFP90 zinc finger protein"/>
    <property type="match status" value="1"/>
</dbReference>